<evidence type="ECO:0000256" key="1">
    <source>
        <dbReference type="SAM" id="MobiDB-lite"/>
    </source>
</evidence>
<reference evidence="2" key="1">
    <citation type="journal article" date="2020" name="mSystems">
        <title>Genome- and Community-Level Interaction Insights into Carbon Utilization and Element Cycling Functions of Hydrothermarchaeota in Hydrothermal Sediment.</title>
        <authorList>
            <person name="Zhou Z."/>
            <person name="Liu Y."/>
            <person name="Xu W."/>
            <person name="Pan J."/>
            <person name="Luo Z.H."/>
            <person name="Li M."/>
        </authorList>
    </citation>
    <scope>NUCLEOTIDE SEQUENCE [LARGE SCALE GENOMIC DNA]</scope>
    <source>
        <strain evidence="2">SpSt-1181</strain>
    </source>
</reference>
<accession>A0A831STM2</accession>
<organism evidence="2">
    <name type="scientific">Prosthecochloris aestuarii</name>
    <dbReference type="NCBI Taxonomy" id="1102"/>
    <lineage>
        <taxon>Bacteria</taxon>
        <taxon>Pseudomonadati</taxon>
        <taxon>Chlorobiota</taxon>
        <taxon>Chlorobiia</taxon>
        <taxon>Chlorobiales</taxon>
        <taxon>Chlorobiaceae</taxon>
        <taxon>Prosthecochloris</taxon>
    </lineage>
</organism>
<feature type="region of interest" description="Disordered" evidence="1">
    <location>
        <begin position="31"/>
        <end position="54"/>
    </location>
</feature>
<comment type="caution">
    <text evidence="2">The sequence shown here is derived from an EMBL/GenBank/DDBJ whole genome shotgun (WGS) entry which is preliminary data.</text>
</comment>
<proteinExistence type="predicted"/>
<dbReference type="EMBL" id="DSBW01000117">
    <property type="protein sequence ID" value="HED31040.1"/>
    <property type="molecule type" value="Genomic_DNA"/>
</dbReference>
<gene>
    <name evidence="2" type="ORF">ENN50_05015</name>
</gene>
<dbReference type="Proteomes" id="UP000886335">
    <property type="component" value="Unassembled WGS sequence"/>
</dbReference>
<sequence>MSEKQSCCCQKPEMLKTEPEQCSPETIKACHGQEPSHPCVPEEKDKPATSDQND</sequence>
<name>A0A831STM2_PROAE</name>
<protein>
    <submittedName>
        <fullName evidence="2">Uncharacterized protein</fullName>
    </submittedName>
</protein>
<evidence type="ECO:0000313" key="2">
    <source>
        <dbReference type="EMBL" id="HED31040.1"/>
    </source>
</evidence>
<dbReference type="AlphaFoldDB" id="A0A831STM2"/>